<organism evidence="2 3">
    <name type="scientific">Aspergillus indologenus CBS 114.80</name>
    <dbReference type="NCBI Taxonomy" id="1450541"/>
    <lineage>
        <taxon>Eukaryota</taxon>
        <taxon>Fungi</taxon>
        <taxon>Dikarya</taxon>
        <taxon>Ascomycota</taxon>
        <taxon>Pezizomycotina</taxon>
        <taxon>Eurotiomycetes</taxon>
        <taxon>Eurotiomycetidae</taxon>
        <taxon>Eurotiales</taxon>
        <taxon>Aspergillaceae</taxon>
        <taxon>Aspergillus</taxon>
        <taxon>Aspergillus subgen. Circumdati</taxon>
    </lineage>
</organism>
<sequence length="70" mass="7746">MTQRCLTLLSTALRILLLACCILSLFVDIIHSPPRFGPFLSSDRGFAPLLLLPLLPLTCREAHLSACRII</sequence>
<keyword evidence="3" id="KW-1185">Reference proteome</keyword>
<proteinExistence type="predicted"/>
<dbReference type="Proteomes" id="UP000248817">
    <property type="component" value="Unassembled WGS sequence"/>
</dbReference>
<keyword evidence="1" id="KW-0812">Transmembrane</keyword>
<reference evidence="2 3" key="1">
    <citation type="submission" date="2018-02" db="EMBL/GenBank/DDBJ databases">
        <title>The genomes of Aspergillus section Nigri reveals drivers in fungal speciation.</title>
        <authorList>
            <consortium name="DOE Joint Genome Institute"/>
            <person name="Vesth T.C."/>
            <person name="Nybo J."/>
            <person name="Theobald S."/>
            <person name="Brandl J."/>
            <person name="Frisvad J.C."/>
            <person name="Nielsen K.F."/>
            <person name="Lyhne E.K."/>
            <person name="Kogle M.E."/>
            <person name="Kuo A."/>
            <person name="Riley R."/>
            <person name="Clum A."/>
            <person name="Nolan M."/>
            <person name="Lipzen A."/>
            <person name="Salamov A."/>
            <person name="Henrissat B."/>
            <person name="Wiebenga A."/>
            <person name="De vries R.P."/>
            <person name="Grigoriev I.V."/>
            <person name="Mortensen U.H."/>
            <person name="Andersen M.R."/>
            <person name="Baker S.E."/>
        </authorList>
    </citation>
    <scope>NUCLEOTIDE SEQUENCE [LARGE SCALE GENOMIC DNA]</scope>
    <source>
        <strain evidence="2 3">CBS 114.80</strain>
    </source>
</reference>
<protein>
    <submittedName>
        <fullName evidence="2">Uncharacterized protein</fullName>
    </submittedName>
</protein>
<evidence type="ECO:0000256" key="1">
    <source>
        <dbReference type="SAM" id="Phobius"/>
    </source>
</evidence>
<name>A0A2V5II19_9EURO</name>
<evidence type="ECO:0000313" key="2">
    <source>
        <dbReference type="EMBL" id="PYI28150.1"/>
    </source>
</evidence>
<gene>
    <name evidence="2" type="ORF">BP00DRAFT_428689</name>
</gene>
<dbReference type="AlphaFoldDB" id="A0A2V5II19"/>
<evidence type="ECO:0000313" key="3">
    <source>
        <dbReference type="Proteomes" id="UP000248817"/>
    </source>
</evidence>
<keyword evidence="1" id="KW-1133">Transmembrane helix</keyword>
<keyword evidence="1" id="KW-0472">Membrane</keyword>
<accession>A0A2V5II19</accession>
<feature type="transmembrane region" description="Helical" evidence="1">
    <location>
        <begin position="12"/>
        <end position="31"/>
    </location>
</feature>
<dbReference type="EMBL" id="KZ825554">
    <property type="protein sequence ID" value="PYI28150.1"/>
    <property type="molecule type" value="Genomic_DNA"/>
</dbReference>